<name>A0A5N1GQ81_9LACT</name>
<dbReference type="AlphaFoldDB" id="A0A5N1GQ81"/>
<accession>A0A5N1GQ81</accession>
<reference evidence="2 3" key="1">
    <citation type="submission" date="2019-09" db="EMBL/GenBank/DDBJ databases">
        <title>Draft genome sequence assemblies of isolates from the urinary tract.</title>
        <authorList>
            <person name="Mores C.R."/>
            <person name="Putonti C."/>
            <person name="Wolfe A.J."/>
        </authorList>
    </citation>
    <scope>NUCLEOTIDE SEQUENCE [LARGE SCALE GENOMIC DNA]</scope>
    <source>
        <strain evidence="2 3">UMB623</strain>
    </source>
</reference>
<dbReference type="Pfam" id="PF11683">
    <property type="entry name" value="DUF3278"/>
    <property type="match status" value="1"/>
</dbReference>
<evidence type="ECO:0000256" key="1">
    <source>
        <dbReference type="SAM" id="Phobius"/>
    </source>
</evidence>
<dbReference type="InterPro" id="IPR021697">
    <property type="entry name" value="DUF3278"/>
</dbReference>
<dbReference type="Proteomes" id="UP000327148">
    <property type="component" value="Unassembled WGS sequence"/>
</dbReference>
<evidence type="ECO:0000313" key="3">
    <source>
        <dbReference type="Proteomes" id="UP000327148"/>
    </source>
</evidence>
<sequence>MKERIIQHYLGFVGHRDEYQEQKLNEVLAFAGIVTQYAIAILMLISLIWDIHQGQVSLGTIFLFLIMMGNSLYILAKTRKYRLTETEFYDRRDYQQAVRQLRQQMIRVGLLWTLGMMFWMEVVFPYLDGRPIEWHWAKALIYIIGGLAFATTAYLISKSKLRLVER</sequence>
<dbReference type="EMBL" id="VYWO01000001">
    <property type="protein sequence ID" value="KAA9302378.1"/>
    <property type="molecule type" value="Genomic_DNA"/>
</dbReference>
<feature type="transmembrane region" description="Helical" evidence="1">
    <location>
        <begin position="139"/>
        <end position="156"/>
    </location>
</feature>
<proteinExistence type="predicted"/>
<feature type="transmembrane region" description="Helical" evidence="1">
    <location>
        <begin position="27"/>
        <end position="49"/>
    </location>
</feature>
<evidence type="ECO:0000313" key="2">
    <source>
        <dbReference type="EMBL" id="KAA9302378.1"/>
    </source>
</evidence>
<protein>
    <submittedName>
        <fullName evidence="2">DUF3278 domain-containing protein</fullName>
    </submittedName>
</protein>
<dbReference type="RefSeq" id="WP_070430176.1">
    <property type="nucleotide sequence ID" value="NZ_VYWO01000001.1"/>
</dbReference>
<gene>
    <name evidence="2" type="ORF">F6I03_03935</name>
</gene>
<keyword evidence="1" id="KW-1133">Transmembrane helix</keyword>
<dbReference type="OrthoDB" id="2622364at2"/>
<organism evidence="2 3">
    <name type="scientific">Aerococcus sanguinicola</name>
    <dbReference type="NCBI Taxonomy" id="119206"/>
    <lineage>
        <taxon>Bacteria</taxon>
        <taxon>Bacillati</taxon>
        <taxon>Bacillota</taxon>
        <taxon>Bacilli</taxon>
        <taxon>Lactobacillales</taxon>
        <taxon>Aerococcaceae</taxon>
        <taxon>Aerococcus</taxon>
    </lineage>
</organism>
<keyword evidence="1" id="KW-0812">Transmembrane</keyword>
<keyword evidence="1" id="KW-0472">Membrane</keyword>
<comment type="caution">
    <text evidence="2">The sequence shown here is derived from an EMBL/GenBank/DDBJ whole genome shotgun (WGS) entry which is preliminary data.</text>
</comment>
<dbReference type="STRING" id="119206.AWM72_03000"/>
<feature type="transmembrane region" description="Helical" evidence="1">
    <location>
        <begin position="55"/>
        <end position="76"/>
    </location>
</feature>
<feature type="transmembrane region" description="Helical" evidence="1">
    <location>
        <begin position="108"/>
        <end position="127"/>
    </location>
</feature>